<evidence type="ECO:0000313" key="4">
    <source>
        <dbReference type="Proteomes" id="UP001519310"/>
    </source>
</evidence>
<keyword evidence="4" id="KW-1185">Reference proteome</keyword>
<accession>A0ABS4KYA9</accession>
<reference evidence="3 4" key="1">
    <citation type="submission" date="2021-03" db="EMBL/GenBank/DDBJ databases">
        <title>Genomic Encyclopedia of Type Strains, Phase IV (KMG-IV): sequencing the most valuable type-strain genomes for metagenomic binning, comparative biology and taxonomic classification.</title>
        <authorList>
            <person name="Goeker M."/>
        </authorList>
    </citation>
    <scope>NUCLEOTIDE SEQUENCE [LARGE SCALE GENOMIC DNA]</scope>
    <source>
        <strain evidence="3 4">DSM 40526</strain>
    </source>
</reference>
<name>A0ABS4KYA9_STRAV</name>
<dbReference type="EC" id="4.2.1.-" evidence="3"/>
<evidence type="ECO:0000256" key="1">
    <source>
        <dbReference type="SAM" id="MobiDB-lite"/>
    </source>
</evidence>
<dbReference type="InterPro" id="IPR005031">
    <property type="entry name" value="COQ10_START"/>
</dbReference>
<dbReference type="Proteomes" id="UP001519310">
    <property type="component" value="Unassembled WGS sequence"/>
</dbReference>
<comment type="caution">
    <text evidence="3">The sequence shown here is derived from an EMBL/GenBank/DDBJ whole genome shotgun (WGS) entry which is preliminary data.</text>
</comment>
<dbReference type="Gene3D" id="3.30.530.20">
    <property type="match status" value="2"/>
</dbReference>
<keyword evidence="3" id="KW-0456">Lyase</keyword>
<dbReference type="Pfam" id="PF03364">
    <property type="entry name" value="Polyketide_cyc"/>
    <property type="match status" value="1"/>
</dbReference>
<dbReference type="GO" id="GO:0016829">
    <property type="term" value="F:lyase activity"/>
    <property type="evidence" value="ECO:0007669"/>
    <property type="project" value="UniProtKB-KW"/>
</dbReference>
<organism evidence="3 4">
    <name type="scientific">Streptomyces avidinii</name>
    <dbReference type="NCBI Taxonomy" id="1895"/>
    <lineage>
        <taxon>Bacteria</taxon>
        <taxon>Bacillati</taxon>
        <taxon>Actinomycetota</taxon>
        <taxon>Actinomycetes</taxon>
        <taxon>Kitasatosporales</taxon>
        <taxon>Streptomycetaceae</taxon>
        <taxon>Streptomyces</taxon>
    </lineage>
</organism>
<dbReference type="InterPro" id="IPR023393">
    <property type="entry name" value="START-like_dom_sf"/>
</dbReference>
<gene>
    <name evidence="3" type="ORF">J2Z77_000140</name>
</gene>
<feature type="domain" description="Coenzyme Q-binding protein COQ10 START" evidence="2">
    <location>
        <begin position="169"/>
        <end position="263"/>
    </location>
</feature>
<dbReference type="RefSeq" id="WP_189974383.1">
    <property type="nucleotide sequence ID" value="NZ_BMVL01000028.1"/>
</dbReference>
<evidence type="ECO:0000259" key="2">
    <source>
        <dbReference type="Pfam" id="PF03364"/>
    </source>
</evidence>
<evidence type="ECO:0000313" key="3">
    <source>
        <dbReference type="EMBL" id="MBP2034356.1"/>
    </source>
</evidence>
<protein>
    <submittedName>
        <fullName evidence="3">Aromatase</fullName>
        <ecNumber evidence="3">4.2.1.-</ecNumber>
    </submittedName>
</protein>
<feature type="region of interest" description="Disordered" evidence="1">
    <location>
        <begin position="272"/>
        <end position="312"/>
    </location>
</feature>
<dbReference type="EMBL" id="JAGGLQ010000001">
    <property type="protein sequence ID" value="MBP2034356.1"/>
    <property type="molecule type" value="Genomic_DNA"/>
</dbReference>
<proteinExistence type="predicted"/>
<sequence length="334" mass="37556">MPSQRVRTSEHTARIAAPAGVVYGLIADAVRWPLLLPTPVHVERIDFDGVHERLRLWDLDGEQVRSFHLHRILHPGRRTVEFEQEDTARPGLPTTGTWTVEAHGDTHCLVTLRQDRTPERHPAADTAHTRHRWQTEPADRLTHLSAVAERWERLDQLLLSFEDSLHLDGPAELVYDFLHRIEDWPERLPHVDAADVNEDVPGIQIAALDTCTPDGRTRATRTARLGFPAAARIVFKELLTPHPIAARTGAWSLTPDGDGVRVVCAQQVLLHDPHTPHAPNAPHAPRDPNDPNDPNDPGGLAETRRDVRTRLGRASTETLRLAGWRARTAVRRLR</sequence>
<dbReference type="SUPFAM" id="SSF55961">
    <property type="entry name" value="Bet v1-like"/>
    <property type="match status" value="2"/>
</dbReference>